<comment type="subcellular location">
    <subcellularLocation>
        <location evidence="1">Nucleus</location>
    </subcellularLocation>
</comment>
<dbReference type="Gene3D" id="3.20.20.140">
    <property type="entry name" value="Metal-dependent hydrolases"/>
    <property type="match status" value="1"/>
</dbReference>
<reference evidence="4 5" key="1">
    <citation type="submission" date="2020-12" db="EMBL/GenBank/DDBJ databases">
        <title>Metabolic potential, ecology and presence of endohyphal bacteria is reflected in genomic diversity of Mucoromycotina.</title>
        <authorList>
            <person name="Muszewska A."/>
            <person name="Okrasinska A."/>
            <person name="Steczkiewicz K."/>
            <person name="Drgas O."/>
            <person name="Orlowska M."/>
            <person name="Perlinska-Lenart U."/>
            <person name="Aleksandrzak-Piekarczyk T."/>
            <person name="Szatraj K."/>
            <person name="Zielenkiewicz U."/>
            <person name="Pilsyk S."/>
            <person name="Malc E."/>
            <person name="Mieczkowski P."/>
            <person name="Kruszewska J.S."/>
            <person name="Biernat P."/>
            <person name="Pawlowska J."/>
        </authorList>
    </citation>
    <scope>NUCLEOTIDE SEQUENCE [LARGE SCALE GENOMIC DNA]</scope>
    <source>
        <strain evidence="4 5">CBS 142.35</strain>
    </source>
</reference>
<evidence type="ECO:0000256" key="1">
    <source>
        <dbReference type="ARBA" id="ARBA00004123"/>
    </source>
</evidence>
<gene>
    <name evidence="4" type="ORF">INT45_005510</name>
</gene>
<dbReference type="Proteomes" id="UP000646827">
    <property type="component" value="Unassembled WGS sequence"/>
</dbReference>
<dbReference type="SUPFAM" id="SSF89550">
    <property type="entry name" value="PHP domain-like"/>
    <property type="match status" value="1"/>
</dbReference>
<dbReference type="PANTHER" id="PTHR13031:SF0">
    <property type="entry name" value="RIBONUCLEASE P PROTEIN SUBUNIT P30"/>
    <property type="match status" value="1"/>
</dbReference>
<dbReference type="InterPro" id="IPR016195">
    <property type="entry name" value="Pol/histidinol_Pase-like"/>
</dbReference>
<keyword evidence="3" id="KW-0819">tRNA processing</keyword>
<evidence type="ECO:0000313" key="5">
    <source>
        <dbReference type="Proteomes" id="UP000646827"/>
    </source>
</evidence>
<keyword evidence="5" id="KW-1185">Reference proteome</keyword>
<protein>
    <submittedName>
        <fullName evidence="4">Uncharacterized protein</fullName>
    </submittedName>
</protein>
<comment type="caution">
    <text evidence="4">The sequence shown here is derived from an EMBL/GenBank/DDBJ whole genome shotgun (WGS) entry which is preliminary data.</text>
</comment>
<comment type="similarity">
    <text evidence="2">Belongs to the eukaryotic/archaeal RNase P protein component 3 family.</text>
</comment>
<name>A0A8H7VEF3_9FUNG</name>
<accession>A0A8H7VEF3</accession>
<dbReference type="InterPro" id="IPR002738">
    <property type="entry name" value="RNase_P_p30"/>
</dbReference>
<dbReference type="GO" id="GO:0003723">
    <property type="term" value="F:RNA binding"/>
    <property type="evidence" value="ECO:0007669"/>
    <property type="project" value="TreeGrafter"/>
</dbReference>
<feature type="non-terminal residue" evidence="4">
    <location>
        <position position="1"/>
    </location>
</feature>
<evidence type="ECO:0000256" key="3">
    <source>
        <dbReference type="ARBA" id="ARBA00022694"/>
    </source>
</evidence>
<evidence type="ECO:0000313" key="4">
    <source>
        <dbReference type="EMBL" id="KAG2215842.1"/>
    </source>
</evidence>
<dbReference type="Pfam" id="PF01876">
    <property type="entry name" value="RNase_P_p30"/>
    <property type="match status" value="1"/>
</dbReference>
<dbReference type="AlphaFoldDB" id="A0A8H7VEF3"/>
<evidence type="ECO:0000256" key="2">
    <source>
        <dbReference type="ARBA" id="ARBA00007331"/>
    </source>
</evidence>
<dbReference type="EMBL" id="JAEPRB010000483">
    <property type="protein sequence ID" value="KAG2215842.1"/>
    <property type="molecule type" value="Genomic_DNA"/>
</dbReference>
<dbReference type="GO" id="GO:0008033">
    <property type="term" value="P:tRNA processing"/>
    <property type="evidence" value="ECO:0007669"/>
    <property type="project" value="UniProtKB-KW"/>
</dbReference>
<sequence>EEINRLRSRYQLVALRTNNETTFKIACQTLDVDIISMDCSKRLPFRLDQSIVKDAMKRGILFEICYGAGTRDNTQRVYVLQMSKELIATTGGDNLIVSSEANTVSDIRAPFDVMYLMKAFGLPNDKAKFTTEKNGERLFRKLR</sequence>
<dbReference type="GO" id="GO:0005634">
    <property type="term" value="C:nucleus"/>
    <property type="evidence" value="ECO:0007669"/>
    <property type="project" value="UniProtKB-SubCell"/>
</dbReference>
<proteinExistence type="inferred from homology"/>
<organism evidence="4 5">
    <name type="scientific">Circinella minor</name>
    <dbReference type="NCBI Taxonomy" id="1195481"/>
    <lineage>
        <taxon>Eukaryota</taxon>
        <taxon>Fungi</taxon>
        <taxon>Fungi incertae sedis</taxon>
        <taxon>Mucoromycota</taxon>
        <taxon>Mucoromycotina</taxon>
        <taxon>Mucoromycetes</taxon>
        <taxon>Mucorales</taxon>
        <taxon>Lichtheimiaceae</taxon>
        <taxon>Circinella</taxon>
    </lineage>
</organism>
<dbReference type="OrthoDB" id="17948at2759"/>
<dbReference type="PANTHER" id="PTHR13031">
    <property type="entry name" value="RIBONUCLEASE P SUBUNIT P30"/>
    <property type="match status" value="1"/>
</dbReference>